<sequence>MRRGLMLILTFWAVTAFAWPVDWVHDVEAGKEKFVKLPRLDWFEVEDPKVLAVEWQPESGELLLIALKPGRTTVLLGADGKVAAWRVRIGTPPVTDDAAYKAALKACPDLKVTPLEDVKLTATVKDEPCRKSLLALFQTDAFEARFIELTFDEKVLQSQLRSVDDGLKAITKGRVKAKYVGAGLVLEGPVSVAEHRKVLWEVLKRTLGRFALDDRMELPEPADAGTP</sequence>
<comment type="caution">
    <text evidence="1">The sequence shown here is derived from an EMBL/GenBank/DDBJ whole genome shotgun (WGS) entry which is preliminary data.</text>
</comment>
<organism evidence="1 2">
    <name type="scientific">Archangium gephyra</name>
    <dbReference type="NCBI Taxonomy" id="48"/>
    <lineage>
        <taxon>Bacteria</taxon>
        <taxon>Pseudomonadati</taxon>
        <taxon>Myxococcota</taxon>
        <taxon>Myxococcia</taxon>
        <taxon>Myxococcales</taxon>
        <taxon>Cystobacterineae</taxon>
        <taxon>Archangiaceae</taxon>
        <taxon>Archangium</taxon>
    </lineage>
</organism>
<protein>
    <recommendedName>
        <fullName evidence="3">Pilus formation protein N-terminal domain-containing protein</fullName>
    </recommendedName>
</protein>
<evidence type="ECO:0008006" key="3">
    <source>
        <dbReference type="Google" id="ProtNLM"/>
    </source>
</evidence>
<evidence type="ECO:0000313" key="2">
    <source>
        <dbReference type="Proteomes" id="UP000249061"/>
    </source>
</evidence>
<accession>A0A2W5TH32</accession>
<evidence type="ECO:0000313" key="1">
    <source>
        <dbReference type="EMBL" id="PZR11856.1"/>
    </source>
</evidence>
<proteinExistence type="predicted"/>
<dbReference type="Proteomes" id="UP000249061">
    <property type="component" value="Unassembled WGS sequence"/>
</dbReference>
<reference evidence="1 2" key="1">
    <citation type="submission" date="2017-08" db="EMBL/GenBank/DDBJ databases">
        <title>Infants hospitalized years apart are colonized by the same room-sourced microbial strains.</title>
        <authorList>
            <person name="Brooks B."/>
            <person name="Olm M.R."/>
            <person name="Firek B.A."/>
            <person name="Baker R."/>
            <person name="Thomas B.C."/>
            <person name="Morowitz M.J."/>
            <person name="Banfield J.F."/>
        </authorList>
    </citation>
    <scope>NUCLEOTIDE SEQUENCE [LARGE SCALE GENOMIC DNA]</scope>
    <source>
        <strain evidence="1">S2_003_000_R2_14</strain>
    </source>
</reference>
<name>A0A2W5TH32_9BACT</name>
<dbReference type="AlphaFoldDB" id="A0A2W5TH32"/>
<gene>
    <name evidence="1" type="ORF">DI536_16100</name>
</gene>
<dbReference type="EMBL" id="QFQP01000013">
    <property type="protein sequence ID" value="PZR11856.1"/>
    <property type="molecule type" value="Genomic_DNA"/>
</dbReference>